<protein>
    <submittedName>
        <fullName evidence="1">Uncharacterized protein</fullName>
    </submittedName>
</protein>
<dbReference type="RefSeq" id="WP_189358826.1">
    <property type="nucleotide sequence ID" value="NZ_BMWZ01000001.1"/>
</dbReference>
<keyword evidence="2" id="KW-1185">Reference proteome</keyword>
<dbReference type="AlphaFoldDB" id="A0A918QU51"/>
<evidence type="ECO:0000313" key="2">
    <source>
        <dbReference type="Proteomes" id="UP000636004"/>
    </source>
</evidence>
<name>A0A918QU51_9FLAO</name>
<comment type="caution">
    <text evidence="1">The sequence shown here is derived from an EMBL/GenBank/DDBJ whole genome shotgun (WGS) entry which is preliminary data.</text>
</comment>
<sequence length="131" mass="14922">MKTKKIITVLLVLLLLTNCEKDKDIIDNSNVLINTTWIGVETFKCTKPEGCIEQLIFKFNTENEFTYQHIDGHHGTYDTIINGTYTYSHPVLILKTQEGTLNAMVNENENYICLDSGVNCQETSAEFLVKQ</sequence>
<dbReference type="EMBL" id="BMWZ01000001">
    <property type="protein sequence ID" value="GGZ69560.1"/>
    <property type="molecule type" value="Genomic_DNA"/>
</dbReference>
<reference evidence="1" key="2">
    <citation type="submission" date="2020-09" db="EMBL/GenBank/DDBJ databases">
        <authorList>
            <person name="Sun Q."/>
            <person name="Kim S."/>
        </authorList>
    </citation>
    <scope>NUCLEOTIDE SEQUENCE</scope>
    <source>
        <strain evidence="1">KCTC 12710</strain>
    </source>
</reference>
<accession>A0A918QU51</accession>
<proteinExistence type="predicted"/>
<gene>
    <name evidence="1" type="ORF">GCM10007028_03240</name>
</gene>
<reference evidence="1" key="1">
    <citation type="journal article" date="2014" name="Int. J. Syst. Evol. Microbiol.">
        <title>Complete genome sequence of Corynebacterium casei LMG S-19264T (=DSM 44701T), isolated from a smear-ripened cheese.</title>
        <authorList>
            <consortium name="US DOE Joint Genome Institute (JGI-PGF)"/>
            <person name="Walter F."/>
            <person name="Albersmeier A."/>
            <person name="Kalinowski J."/>
            <person name="Ruckert C."/>
        </authorList>
    </citation>
    <scope>NUCLEOTIDE SEQUENCE</scope>
    <source>
        <strain evidence="1">KCTC 12710</strain>
    </source>
</reference>
<dbReference type="Proteomes" id="UP000636004">
    <property type="component" value="Unassembled WGS sequence"/>
</dbReference>
<evidence type="ECO:0000313" key="1">
    <source>
        <dbReference type="EMBL" id="GGZ69560.1"/>
    </source>
</evidence>
<organism evidence="1 2">
    <name type="scientific">Algibacter mikhailovii</name>
    <dbReference type="NCBI Taxonomy" id="425498"/>
    <lineage>
        <taxon>Bacteria</taxon>
        <taxon>Pseudomonadati</taxon>
        <taxon>Bacteroidota</taxon>
        <taxon>Flavobacteriia</taxon>
        <taxon>Flavobacteriales</taxon>
        <taxon>Flavobacteriaceae</taxon>
        <taxon>Algibacter</taxon>
    </lineage>
</organism>